<dbReference type="Proteomes" id="UP000203589">
    <property type="component" value="Chromosome"/>
</dbReference>
<reference evidence="3 4" key="1">
    <citation type="submission" date="2017-07" db="EMBL/GenBank/DDBJ databases">
        <title>Genome Sequence of Antarctobacter heliothermus Strain SMS3 Isolated from a culture of the Diatom Skeletonema marinoi.</title>
        <authorList>
            <person name="Topel M."/>
            <person name="Pinder M.I.M."/>
            <person name="Johansson O.N."/>
            <person name="Kourtchenko O."/>
            <person name="Godhe A."/>
            <person name="Clarke A.K."/>
        </authorList>
    </citation>
    <scope>NUCLEOTIDE SEQUENCE [LARGE SCALE GENOMIC DNA]</scope>
    <source>
        <strain evidence="3 4">SMS3</strain>
    </source>
</reference>
<name>A0A222E650_9RHOB</name>
<feature type="domain" description="Oxidoreductase molybdopterin-binding" evidence="2">
    <location>
        <begin position="64"/>
        <end position="142"/>
    </location>
</feature>
<evidence type="ECO:0000259" key="2">
    <source>
        <dbReference type="Pfam" id="PF00174"/>
    </source>
</evidence>
<dbReference type="SUPFAM" id="SSF56524">
    <property type="entry name" value="Oxidoreductase molybdopterin-binding domain"/>
    <property type="match status" value="1"/>
</dbReference>
<sequence length="168" mass="18094">MKTAFFAATCAALLFVTSAIAQEMSEPQGAVVLTVTGNINRTNGDGAARFDLDMLRAVGETEVVTDTIWTTGDLVFTGVQLVDLLAYLGAGEGDLSARAINDYAVNVPVTDAVEGGPIIAYEVDGNTMSRREKGPLWLVYPYAASSDYRTEVIYARSIWQLDRMTIGE</sequence>
<feature type="chain" id="PRO_5013098380" evidence="1">
    <location>
        <begin position="22"/>
        <end position="168"/>
    </location>
</feature>
<gene>
    <name evidence="3" type="ORF">ANTHELSMS3_02980</name>
</gene>
<dbReference type="EMBL" id="CP022540">
    <property type="protein sequence ID" value="ASP21632.1"/>
    <property type="molecule type" value="Genomic_DNA"/>
</dbReference>
<dbReference type="RefSeq" id="WP_094035519.1">
    <property type="nucleotide sequence ID" value="NZ_CP022540.1"/>
</dbReference>
<accession>A0A222E650</accession>
<dbReference type="OrthoDB" id="9798763at2"/>
<dbReference type="Pfam" id="PF00174">
    <property type="entry name" value="Oxidored_molyb"/>
    <property type="match status" value="1"/>
</dbReference>
<dbReference type="KEGG" id="aht:ANTHELSMS3_02980"/>
<keyword evidence="1" id="KW-0732">Signal</keyword>
<proteinExistence type="predicted"/>
<organism evidence="3 4">
    <name type="scientific">Antarctobacter heliothermus</name>
    <dbReference type="NCBI Taxonomy" id="74033"/>
    <lineage>
        <taxon>Bacteria</taxon>
        <taxon>Pseudomonadati</taxon>
        <taxon>Pseudomonadota</taxon>
        <taxon>Alphaproteobacteria</taxon>
        <taxon>Rhodobacterales</taxon>
        <taxon>Roseobacteraceae</taxon>
        <taxon>Antarctobacter</taxon>
    </lineage>
</organism>
<protein>
    <submittedName>
        <fullName evidence="3">Oxidoreductase</fullName>
    </submittedName>
</protein>
<dbReference type="InterPro" id="IPR000572">
    <property type="entry name" value="OxRdtase_Mopterin-bd_dom"/>
</dbReference>
<dbReference type="Gene3D" id="3.90.420.10">
    <property type="entry name" value="Oxidoreductase, molybdopterin-binding domain"/>
    <property type="match status" value="1"/>
</dbReference>
<dbReference type="AlphaFoldDB" id="A0A222E650"/>
<evidence type="ECO:0000313" key="3">
    <source>
        <dbReference type="EMBL" id="ASP21632.1"/>
    </source>
</evidence>
<evidence type="ECO:0000256" key="1">
    <source>
        <dbReference type="SAM" id="SignalP"/>
    </source>
</evidence>
<keyword evidence="4" id="KW-1185">Reference proteome</keyword>
<feature type="signal peptide" evidence="1">
    <location>
        <begin position="1"/>
        <end position="21"/>
    </location>
</feature>
<evidence type="ECO:0000313" key="4">
    <source>
        <dbReference type="Proteomes" id="UP000203589"/>
    </source>
</evidence>
<dbReference type="InterPro" id="IPR036374">
    <property type="entry name" value="OxRdtase_Mopterin-bd_sf"/>
</dbReference>